<dbReference type="Pfam" id="PF04350">
    <property type="entry name" value="PilO"/>
    <property type="match status" value="1"/>
</dbReference>
<dbReference type="Proteomes" id="UP000317318">
    <property type="component" value="Chromosome"/>
</dbReference>
<dbReference type="RefSeq" id="WP_145365079.1">
    <property type="nucleotide sequence ID" value="NZ_CP036268.1"/>
</dbReference>
<sequence length="198" mass="22495">MIAGVRKDSFKLIVALILMGGAFIYFVYLPYRQVAARLHSAVEAARTEIALQPTRRMEINELSENADDLRRRLSDGRTRIPASPRLHEVVAQVSGLALQHEVLLLRLSPGDPIEHETYSEYPYAVEFRGTFTEISRWLRALEQETRLYDVRSISMEKAENRKSKQATEGALEGKLEFTVFAADEGNSESDEDRLDRAP</sequence>
<name>A0A517R515_9PLAN</name>
<accession>A0A517R515</accession>
<keyword evidence="1" id="KW-0812">Transmembrane</keyword>
<dbReference type="GO" id="GO:0043683">
    <property type="term" value="P:type IV pilus assembly"/>
    <property type="evidence" value="ECO:0007669"/>
    <property type="project" value="InterPro"/>
</dbReference>
<feature type="transmembrane region" description="Helical" evidence="1">
    <location>
        <begin position="12"/>
        <end position="31"/>
    </location>
</feature>
<dbReference type="EMBL" id="CP036268">
    <property type="protein sequence ID" value="QDT38977.1"/>
    <property type="molecule type" value="Genomic_DNA"/>
</dbReference>
<reference evidence="2 3" key="1">
    <citation type="submission" date="2019-02" db="EMBL/GenBank/DDBJ databases">
        <title>Deep-cultivation of Planctomycetes and their phenomic and genomic characterization uncovers novel biology.</title>
        <authorList>
            <person name="Wiegand S."/>
            <person name="Jogler M."/>
            <person name="Boedeker C."/>
            <person name="Pinto D."/>
            <person name="Vollmers J."/>
            <person name="Rivas-Marin E."/>
            <person name="Kohn T."/>
            <person name="Peeters S.H."/>
            <person name="Heuer A."/>
            <person name="Rast P."/>
            <person name="Oberbeckmann S."/>
            <person name="Bunk B."/>
            <person name="Jeske O."/>
            <person name="Meyerdierks A."/>
            <person name="Storesund J.E."/>
            <person name="Kallscheuer N."/>
            <person name="Luecker S."/>
            <person name="Lage O.M."/>
            <person name="Pohl T."/>
            <person name="Merkel B.J."/>
            <person name="Hornburger P."/>
            <person name="Mueller R.-W."/>
            <person name="Bruemmer F."/>
            <person name="Labrenz M."/>
            <person name="Spormann A.M."/>
            <person name="Op den Camp H."/>
            <person name="Overmann J."/>
            <person name="Amann R."/>
            <person name="Jetten M.S.M."/>
            <person name="Mascher T."/>
            <person name="Medema M.H."/>
            <person name="Devos D.P."/>
            <person name="Kaster A.-K."/>
            <person name="Ovreas L."/>
            <person name="Rohde M."/>
            <person name="Galperin M.Y."/>
            <person name="Jogler C."/>
        </authorList>
    </citation>
    <scope>NUCLEOTIDE SEQUENCE [LARGE SCALE GENOMIC DNA]</scope>
    <source>
        <strain evidence="2 3">Pan189</strain>
    </source>
</reference>
<dbReference type="AlphaFoldDB" id="A0A517R515"/>
<organism evidence="2 3">
    <name type="scientific">Stratiformator vulcanicus</name>
    <dbReference type="NCBI Taxonomy" id="2527980"/>
    <lineage>
        <taxon>Bacteria</taxon>
        <taxon>Pseudomonadati</taxon>
        <taxon>Planctomycetota</taxon>
        <taxon>Planctomycetia</taxon>
        <taxon>Planctomycetales</taxon>
        <taxon>Planctomycetaceae</taxon>
        <taxon>Stratiformator</taxon>
    </lineage>
</organism>
<evidence type="ECO:0000313" key="2">
    <source>
        <dbReference type="EMBL" id="QDT38977.1"/>
    </source>
</evidence>
<evidence type="ECO:0000313" key="3">
    <source>
        <dbReference type="Proteomes" id="UP000317318"/>
    </source>
</evidence>
<keyword evidence="1" id="KW-0472">Membrane</keyword>
<dbReference type="GO" id="GO:0043107">
    <property type="term" value="P:type IV pilus-dependent motility"/>
    <property type="evidence" value="ECO:0007669"/>
    <property type="project" value="InterPro"/>
</dbReference>
<keyword evidence="1" id="KW-1133">Transmembrane helix</keyword>
<gene>
    <name evidence="2" type="ORF">Pan189_33770</name>
</gene>
<dbReference type="OrthoDB" id="263755at2"/>
<proteinExistence type="predicted"/>
<dbReference type="InterPro" id="IPR007445">
    <property type="entry name" value="PilO"/>
</dbReference>
<dbReference type="Gene3D" id="3.30.70.60">
    <property type="match status" value="1"/>
</dbReference>
<dbReference type="InterPro" id="IPR014717">
    <property type="entry name" value="Transl_elong_EF1B/ribsomal_bS6"/>
</dbReference>
<protein>
    <submittedName>
        <fullName evidence="2">Pilus assembly protein, PilO</fullName>
    </submittedName>
</protein>
<keyword evidence="3" id="KW-1185">Reference proteome</keyword>
<dbReference type="KEGG" id="svp:Pan189_33770"/>
<evidence type="ECO:0000256" key="1">
    <source>
        <dbReference type="SAM" id="Phobius"/>
    </source>
</evidence>